<feature type="domain" description="Methyltransferase type 11" evidence="1">
    <location>
        <begin position="85"/>
        <end position="130"/>
    </location>
</feature>
<accession>A0A3N1Y1I1</accession>
<reference evidence="2 3" key="1">
    <citation type="submission" date="2018-11" db="EMBL/GenBank/DDBJ databases">
        <title>Genomic Encyclopedia of Type Strains, Phase IV (KMG-IV): sequencing the most valuable type-strain genomes for metagenomic binning, comparative biology and taxonomic classification.</title>
        <authorList>
            <person name="Goeker M."/>
        </authorList>
    </citation>
    <scope>NUCLEOTIDE SEQUENCE [LARGE SCALE GENOMIC DNA]</scope>
    <source>
        <strain evidence="2 3">DSM 100275</strain>
    </source>
</reference>
<dbReference type="InterPro" id="IPR029063">
    <property type="entry name" value="SAM-dependent_MTases_sf"/>
</dbReference>
<organism evidence="2 3">
    <name type="scientific">Inmirania thermothiophila</name>
    <dbReference type="NCBI Taxonomy" id="1750597"/>
    <lineage>
        <taxon>Bacteria</taxon>
        <taxon>Pseudomonadati</taxon>
        <taxon>Pseudomonadota</taxon>
        <taxon>Gammaproteobacteria</taxon>
        <taxon>Chromatiales</taxon>
        <taxon>Ectothiorhodospiraceae</taxon>
        <taxon>Inmirania</taxon>
    </lineage>
</organism>
<dbReference type="EMBL" id="RJVI01000002">
    <property type="protein sequence ID" value="ROR32679.1"/>
    <property type="molecule type" value="Genomic_DNA"/>
</dbReference>
<keyword evidence="2" id="KW-0808">Transferase</keyword>
<dbReference type="GO" id="GO:0032259">
    <property type="term" value="P:methylation"/>
    <property type="evidence" value="ECO:0007669"/>
    <property type="project" value="UniProtKB-KW"/>
</dbReference>
<evidence type="ECO:0000313" key="3">
    <source>
        <dbReference type="Proteomes" id="UP000276634"/>
    </source>
</evidence>
<keyword evidence="2" id="KW-0489">Methyltransferase</keyword>
<dbReference type="RefSeq" id="WP_170165094.1">
    <property type="nucleotide sequence ID" value="NZ_RJVI01000002.1"/>
</dbReference>
<dbReference type="InterPro" id="IPR013216">
    <property type="entry name" value="Methyltransf_11"/>
</dbReference>
<evidence type="ECO:0000259" key="1">
    <source>
        <dbReference type="Pfam" id="PF08241"/>
    </source>
</evidence>
<gene>
    <name evidence="2" type="ORF">EDC57_1885</name>
</gene>
<dbReference type="GO" id="GO:0008757">
    <property type="term" value="F:S-adenosylmethionine-dependent methyltransferase activity"/>
    <property type="evidence" value="ECO:0007669"/>
    <property type="project" value="InterPro"/>
</dbReference>
<evidence type="ECO:0000313" key="2">
    <source>
        <dbReference type="EMBL" id="ROR32679.1"/>
    </source>
</evidence>
<keyword evidence="3" id="KW-1185">Reference proteome</keyword>
<dbReference type="AlphaFoldDB" id="A0A3N1Y1I1"/>
<dbReference type="Gene3D" id="3.40.50.150">
    <property type="entry name" value="Vaccinia Virus protein VP39"/>
    <property type="match status" value="1"/>
</dbReference>
<dbReference type="Pfam" id="PF08241">
    <property type="entry name" value="Methyltransf_11"/>
    <property type="match status" value="1"/>
</dbReference>
<proteinExistence type="predicted"/>
<name>A0A3N1Y1I1_9GAMM</name>
<protein>
    <submittedName>
        <fullName evidence="2">Methyltransferase family protein</fullName>
    </submittedName>
</protein>
<comment type="caution">
    <text evidence="2">The sequence shown here is derived from an EMBL/GenBank/DDBJ whole genome shotgun (WGS) entry which is preliminary data.</text>
</comment>
<sequence length="249" mass="27705">MSRSGADRRSRLRRLRAWCRSPQGRVWQAAAGAALEEVLPGLFGYHIVLLGPLCPGADLLAASRIRHRIVAGEPGWGGEAGLWARPEALPLASDSVDAVVLAHTLEFAAAPHQVLREVERVLIPEGHVVVLGFHPWSPWGAAWLAGRRRGGPWGERLLSPVRVRDWLALLGFDVVAERRLLRRPPLPAEGLLLRLRWLERPMARLRPPAGAYLLVGRKRVLTLTPVRPRWRRRAVTVPGLIKPTARGMR</sequence>
<dbReference type="SUPFAM" id="SSF53335">
    <property type="entry name" value="S-adenosyl-L-methionine-dependent methyltransferases"/>
    <property type="match status" value="1"/>
</dbReference>
<dbReference type="Proteomes" id="UP000276634">
    <property type="component" value="Unassembled WGS sequence"/>
</dbReference>